<feature type="binding site" evidence="5">
    <location>
        <position position="55"/>
    </location>
    <ligand>
        <name>Ca(2+)</name>
        <dbReference type="ChEBI" id="CHEBI:29108"/>
        <label>1</label>
    </ligand>
</feature>
<feature type="binding site" evidence="5">
    <location>
        <position position="51"/>
    </location>
    <ligand>
        <name>Ca(2+)</name>
        <dbReference type="ChEBI" id="CHEBI:29108"/>
        <label>1</label>
    </ligand>
</feature>
<dbReference type="AlphaFoldDB" id="A0A8B9QDJ2"/>
<feature type="binding site" evidence="5">
    <location>
        <position position="101"/>
    </location>
    <ligand>
        <name>Ca(2+)</name>
        <dbReference type="ChEBI" id="CHEBI:29108"/>
        <label>1</label>
    </ligand>
</feature>
<evidence type="ECO:0000256" key="3">
    <source>
        <dbReference type="ARBA" id="ARBA00022737"/>
    </source>
</evidence>
<organism evidence="8 9">
    <name type="scientific">Apteryx owenii</name>
    <name type="common">Little spotted kiwi</name>
    <dbReference type="NCBI Taxonomy" id="8824"/>
    <lineage>
        <taxon>Eukaryota</taxon>
        <taxon>Metazoa</taxon>
        <taxon>Chordata</taxon>
        <taxon>Craniata</taxon>
        <taxon>Vertebrata</taxon>
        <taxon>Euteleostomi</taxon>
        <taxon>Archelosauria</taxon>
        <taxon>Archosauria</taxon>
        <taxon>Dinosauria</taxon>
        <taxon>Saurischia</taxon>
        <taxon>Theropoda</taxon>
        <taxon>Coelurosauria</taxon>
        <taxon>Aves</taxon>
        <taxon>Palaeognathae</taxon>
        <taxon>Apterygiformes</taxon>
        <taxon>Apterygidae</taxon>
        <taxon>Apteryx</taxon>
    </lineage>
</organism>
<evidence type="ECO:0000313" key="8">
    <source>
        <dbReference type="Ensembl" id="ENSAOWP00000023396.1"/>
    </source>
</evidence>
<feature type="binding site" evidence="5">
    <location>
        <position position="90"/>
    </location>
    <ligand>
        <name>Ca(2+)</name>
        <dbReference type="ChEBI" id="CHEBI:29108"/>
        <label>1</label>
    </ligand>
</feature>
<dbReference type="GO" id="GO:0005509">
    <property type="term" value="F:calcium ion binding"/>
    <property type="evidence" value="ECO:0007669"/>
    <property type="project" value="UniProtKB-UniRule"/>
</dbReference>
<evidence type="ECO:0000313" key="9">
    <source>
        <dbReference type="Proteomes" id="UP000694424"/>
    </source>
</evidence>
<dbReference type="SMART" id="SM00054">
    <property type="entry name" value="EFh"/>
    <property type="match status" value="2"/>
</dbReference>
<evidence type="ECO:0000256" key="6">
    <source>
        <dbReference type="RuleBase" id="RU368048"/>
    </source>
</evidence>
<name>A0A8B9QDJ2_APTOW</name>
<keyword evidence="2 5" id="KW-0479">Metal-binding</keyword>
<feature type="binding site" evidence="5">
    <location>
        <position position="92"/>
    </location>
    <ligand>
        <name>Ca(2+)</name>
        <dbReference type="ChEBI" id="CHEBI:29108"/>
        <label>1</label>
    </ligand>
</feature>
<dbReference type="Pfam" id="PF13499">
    <property type="entry name" value="EF-hand_7"/>
    <property type="match status" value="1"/>
</dbReference>
<feature type="binding site" evidence="5">
    <location>
        <position position="57"/>
    </location>
    <ligand>
        <name>Ca(2+)</name>
        <dbReference type="ChEBI" id="CHEBI:29108"/>
        <label>1</label>
    </ligand>
</feature>
<evidence type="ECO:0000256" key="2">
    <source>
        <dbReference type="ARBA" id="ARBA00022723"/>
    </source>
</evidence>
<evidence type="ECO:0000256" key="1">
    <source>
        <dbReference type="ARBA" id="ARBA00009753"/>
    </source>
</evidence>
<dbReference type="PROSITE" id="PS50222">
    <property type="entry name" value="EF_HAND_2"/>
    <property type="match status" value="2"/>
</dbReference>
<feature type="binding site" evidence="5">
    <location>
        <position position="96"/>
    </location>
    <ligand>
        <name>Ca(2+)</name>
        <dbReference type="ChEBI" id="CHEBI:29108"/>
        <label>1</label>
    </ligand>
</feature>
<dbReference type="PROSITE" id="PS00018">
    <property type="entry name" value="EF_HAND_1"/>
    <property type="match status" value="2"/>
</dbReference>
<keyword evidence="9" id="KW-1185">Reference proteome</keyword>
<dbReference type="InterPro" id="IPR011992">
    <property type="entry name" value="EF-hand-dom_pair"/>
</dbReference>
<reference evidence="8" key="1">
    <citation type="submission" date="2025-08" db="UniProtKB">
        <authorList>
            <consortium name="Ensembl"/>
        </authorList>
    </citation>
    <scope>IDENTIFICATION</scope>
</reference>
<keyword evidence="3" id="KW-0677">Repeat</keyword>
<dbReference type="PANTHER" id="PTHR11653">
    <property type="entry name" value="PARVALBUMIN ALPHA"/>
    <property type="match status" value="1"/>
</dbReference>
<feature type="binding site" evidence="5">
    <location>
        <position position="62"/>
    </location>
    <ligand>
        <name>Ca(2+)</name>
        <dbReference type="ChEBI" id="CHEBI:29108"/>
        <label>1</label>
    </ligand>
</feature>
<comment type="similarity">
    <text evidence="1 6">Belongs to the parvalbumin family.</text>
</comment>
<dbReference type="CDD" id="cd16254">
    <property type="entry name" value="EFh_parvalbumin_alpha"/>
    <property type="match status" value="1"/>
</dbReference>
<dbReference type="InterPro" id="IPR002048">
    <property type="entry name" value="EF_hand_dom"/>
</dbReference>
<evidence type="ECO:0000256" key="4">
    <source>
        <dbReference type="ARBA" id="ARBA00022837"/>
    </source>
</evidence>
<evidence type="ECO:0000259" key="7">
    <source>
        <dbReference type="PROSITE" id="PS50222"/>
    </source>
</evidence>
<evidence type="ECO:0000256" key="5">
    <source>
        <dbReference type="PIRSR" id="PIRSR608080-1"/>
    </source>
</evidence>
<dbReference type="InterPro" id="IPR008080">
    <property type="entry name" value="Parvalbumin"/>
</dbReference>
<feature type="domain" description="EF-hand" evidence="7">
    <location>
        <begin position="38"/>
        <end position="73"/>
    </location>
</feature>
<comment type="function">
    <text evidence="6">In muscle, parvalbumin is thought to be involved in relaxation after contraction. It binds two calcium ions.</text>
</comment>
<feature type="binding site" evidence="5">
    <location>
        <position position="53"/>
    </location>
    <ligand>
        <name>Ca(2+)</name>
        <dbReference type="ChEBI" id="CHEBI:29108"/>
        <label>1</label>
    </ligand>
</feature>
<accession>A0A8B9QDJ2</accession>
<dbReference type="Ensembl" id="ENSAOWT00000026501.1">
    <property type="protein sequence ID" value="ENSAOWP00000023396.1"/>
    <property type="gene ID" value="ENSAOWG00000015798.1"/>
</dbReference>
<keyword evidence="4 5" id="KW-0106">Calcium</keyword>
<dbReference type="Proteomes" id="UP000694424">
    <property type="component" value="Unplaced"/>
</dbReference>
<reference evidence="8" key="2">
    <citation type="submission" date="2025-09" db="UniProtKB">
        <authorList>
            <consortium name="Ensembl"/>
        </authorList>
    </citation>
    <scope>IDENTIFICATION</scope>
</reference>
<dbReference type="Gene3D" id="1.10.238.10">
    <property type="entry name" value="EF-hand"/>
    <property type="match status" value="1"/>
</dbReference>
<dbReference type="PRINTS" id="PR01697">
    <property type="entry name" value="PARVALBUMIN"/>
</dbReference>
<proteinExistence type="inferred from homology"/>
<protein>
    <recommendedName>
        <fullName evidence="6">Parvalbumin</fullName>
    </recommendedName>
</protein>
<dbReference type="PANTHER" id="PTHR11653:SF2">
    <property type="entry name" value="PARVALBUMIN ALPHA"/>
    <property type="match status" value="1"/>
</dbReference>
<feature type="domain" description="EF-hand" evidence="7">
    <location>
        <begin position="77"/>
        <end position="109"/>
    </location>
</feature>
<dbReference type="SUPFAM" id="SSF47473">
    <property type="entry name" value="EF-hand"/>
    <property type="match status" value="1"/>
</dbReference>
<sequence>MYICFNNFSKQLSAFSFLVAAESFNYKKFFEMVGLKNKSPEDVKKVFRILDKDRSGFIEEDELKFVLKGFNPNGRDLSDKETKALMAAGDKDGDGKIGVDEFATMVAES</sequence>
<dbReference type="GO" id="GO:0005737">
    <property type="term" value="C:cytoplasm"/>
    <property type="evidence" value="ECO:0007669"/>
    <property type="project" value="TreeGrafter"/>
</dbReference>
<dbReference type="InterPro" id="IPR018247">
    <property type="entry name" value="EF_Hand_1_Ca_BS"/>
</dbReference>
<dbReference type="FunFam" id="1.10.238.10:FF:000060">
    <property type="entry name" value="Parvalbumin, thymic"/>
    <property type="match status" value="1"/>
</dbReference>
<feature type="binding site" evidence="5">
    <location>
        <position position="94"/>
    </location>
    <ligand>
        <name>Ca(2+)</name>
        <dbReference type="ChEBI" id="CHEBI:29108"/>
        <label>1</label>
    </ligand>
</feature>